<protein>
    <submittedName>
        <fullName evidence="3">Siderophore-iron reductase FhuF</fullName>
    </submittedName>
</protein>
<evidence type="ECO:0000313" key="4">
    <source>
        <dbReference type="Proteomes" id="UP000013165"/>
    </source>
</evidence>
<dbReference type="EMBL" id="APLQ01000010">
    <property type="protein sequence ID" value="ENO16755.1"/>
    <property type="molecule type" value="Genomic_DNA"/>
</dbReference>
<evidence type="ECO:0000259" key="1">
    <source>
        <dbReference type="Pfam" id="PF06276"/>
    </source>
</evidence>
<dbReference type="InterPro" id="IPR008090">
    <property type="entry name" value="Fe_iron_reduct"/>
</dbReference>
<gene>
    <name evidence="3" type="primary">fhuF</name>
    <name evidence="3" type="ORF">J057_03585</name>
</gene>
<name>N6W2J9_9GAMM</name>
<dbReference type="NCBIfam" id="TIGR03951">
    <property type="entry name" value="Fe_III_red_FhuF"/>
    <property type="match status" value="1"/>
</dbReference>
<dbReference type="GO" id="GO:0003824">
    <property type="term" value="F:catalytic activity"/>
    <property type="evidence" value="ECO:0007669"/>
    <property type="project" value="UniProtKB-ARBA"/>
</dbReference>
<evidence type="ECO:0000313" key="3">
    <source>
        <dbReference type="EMBL" id="ENO16755.1"/>
    </source>
</evidence>
<dbReference type="PATRIC" id="fig|626887.3.peg.704"/>
<dbReference type="GO" id="GO:0051537">
    <property type="term" value="F:2 iron, 2 sulfur cluster binding"/>
    <property type="evidence" value="ECO:0007669"/>
    <property type="project" value="InterPro"/>
</dbReference>
<dbReference type="OrthoDB" id="8993954at2"/>
<dbReference type="RefSeq" id="WP_004583265.1">
    <property type="nucleotide sequence ID" value="NZ_AP028878.1"/>
</dbReference>
<dbReference type="Pfam" id="PF06276">
    <property type="entry name" value="FhuF"/>
    <property type="match status" value="1"/>
</dbReference>
<accession>N6W2J9</accession>
<dbReference type="InterPro" id="IPR022770">
    <property type="entry name" value="IucA/IucC-like_C"/>
</dbReference>
<sequence length="252" mass="28431">MISALAPLFVGDFAHYRDVLVLENDPRPSFPARDLTEPDVVVWLLEQYEHDVSNVDRRALVSQWSRTYFLKLTVPTVAANLVLNRQLPVGLDTMEIVLDDEGLPAAFKIPDEGQVWSKPPAGPFERFGALLDGNFSPFIESMHRQVKVSRKVLWSNAANYFEWLISAMAHLSVPEPMLKDGRALIDTERRTDGSRNPMYAPVRYVERATGPSPLRQRRHCCIRYLLPDLDLCENCPHIDNPPKGAGVAGAQR</sequence>
<reference evidence="3 4" key="1">
    <citation type="journal article" date="2013" name="Genome Announc.">
        <title>Genome Sequence of the Polycyclic Aromatic Hydrocarbon-Degrading Bacterium Strain Marinobacter nanhaiticus D15-8WT.</title>
        <authorList>
            <person name="Cui Z."/>
            <person name="Gao W."/>
            <person name="Li Q."/>
            <person name="Xu G."/>
            <person name="Zheng L."/>
        </authorList>
    </citation>
    <scope>NUCLEOTIDE SEQUENCE [LARGE SCALE GENOMIC DNA]</scope>
    <source>
        <strain evidence="3 4">D15-8W</strain>
    </source>
</reference>
<dbReference type="InterPro" id="IPR024726">
    <property type="entry name" value="FhuF_C"/>
</dbReference>
<organism evidence="3 4">
    <name type="scientific">Marinobacter nanhaiticus D15-8W</name>
    <dbReference type="NCBI Taxonomy" id="626887"/>
    <lineage>
        <taxon>Bacteria</taxon>
        <taxon>Pseudomonadati</taxon>
        <taxon>Pseudomonadota</taxon>
        <taxon>Gammaproteobacteria</taxon>
        <taxon>Pseudomonadales</taxon>
        <taxon>Marinobacteraceae</taxon>
        <taxon>Marinobacter</taxon>
    </lineage>
</organism>
<dbReference type="HOGENOM" id="CLU_088228_1_0_6"/>
<dbReference type="STRING" id="626887.J057_03585"/>
<feature type="domain" description="Aerobactin siderophore biosynthesis IucA/IucC-like C-terminal" evidence="1">
    <location>
        <begin position="62"/>
        <end position="210"/>
    </location>
</feature>
<proteinExistence type="predicted"/>
<dbReference type="eggNOG" id="COG4114">
    <property type="taxonomic scope" value="Bacteria"/>
</dbReference>
<evidence type="ECO:0000259" key="2">
    <source>
        <dbReference type="Pfam" id="PF11575"/>
    </source>
</evidence>
<dbReference type="Proteomes" id="UP000013165">
    <property type="component" value="Unassembled WGS sequence"/>
</dbReference>
<feature type="domain" description="Ferric siderophore reductase C-terminal" evidence="2">
    <location>
        <begin position="217"/>
        <end position="237"/>
    </location>
</feature>
<comment type="caution">
    <text evidence="3">The sequence shown here is derived from an EMBL/GenBank/DDBJ whole genome shotgun (WGS) entry which is preliminary data.</text>
</comment>
<keyword evidence="4" id="KW-1185">Reference proteome</keyword>
<dbReference type="AlphaFoldDB" id="N6W2J9"/>
<dbReference type="Pfam" id="PF11575">
    <property type="entry name" value="FhuF_C"/>
    <property type="match status" value="1"/>
</dbReference>